<feature type="transmembrane region" description="Helical" evidence="1">
    <location>
        <begin position="88"/>
        <end position="112"/>
    </location>
</feature>
<accession>A0A0G0UWM8</accession>
<dbReference type="EMBL" id="LCAP01000001">
    <property type="protein sequence ID" value="KKR91926.1"/>
    <property type="molecule type" value="Genomic_DNA"/>
</dbReference>
<evidence type="ECO:0000313" key="3">
    <source>
        <dbReference type="Proteomes" id="UP000034190"/>
    </source>
</evidence>
<comment type="caution">
    <text evidence="2">The sequence shown here is derived from an EMBL/GenBank/DDBJ whole genome shotgun (WGS) entry which is preliminary data.</text>
</comment>
<keyword evidence="1" id="KW-0812">Transmembrane</keyword>
<sequence length="120" mass="12354">MVLLFLMAGQAVLAGTGVDNALGGLDNTAKKGGIKASQTNLPTIIGGVVGAVLALVGVIFFLLILYAGFNWMMAQGQEEKITKAKETIFGAVLGLLVILGAYAITTLAARLFSEALGMPK</sequence>
<dbReference type="Proteomes" id="UP000034190">
    <property type="component" value="Unassembled WGS sequence"/>
</dbReference>
<feature type="transmembrane region" description="Helical" evidence="1">
    <location>
        <begin position="44"/>
        <end position="67"/>
    </location>
</feature>
<reference evidence="2 3" key="1">
    <citation type="journal article" date="2015" name="Nature">
        <title>rRNA introns, odd ribosomes, and small enigmatic genomes across a large radiation of phyla.</title>
        <authorList>
            <person name="Brown C.T."/>
            <person name="Hug L.A."/>
            <person name="Thomas B.C."/>
            <person name="Sharon I."/>
            <person name="Castelle C.J."/>
            <person name="Singh A."/>
            <person name="Wilkins M.J."/>
            <person name="Williams K.H."/>
            <person name="Banfield J.F."/>
        </authorList>
    </citation>
    <scope>NUCLEOTIDE SEQUENCE [LARGE SCALE GENOMIC DNA]</scope>
</reference>
<proteinExistence type="predicted"/>
<evidence type="ECO:0000313" key="2">
    <source>
        <dbReference type="EMBL" id="KKR91926.1"/>
    </source>
</evidence>
<evidence type="ECO:0000256" key="1">
    <source>
        <dbReference type="SAM" id="Phobius"/>
    </source>
</evidence>
<keyword evidence="1" id="KW-0472">Membrane</keyword>
<dbReference type="InterPro" id="IPR043993">
    <property type="entry name" value="T4SS_pilin"/>
</dbReference>
<gene>
    <name evidence="2" type="ORF">UU43_C0001G0106</name>
</gene>
<dbReference type="Pfam" id="PF18895">
    <property type="entry name" value="T4SS_pilin"/>
    <property type="match status" value="1"/>
</dbReference>
<dbReference type="AlphaFoldDB" id="A0A0G0UWM8"/>
<name>A0A0G0UWM8_9BACT</name>
<evidence type="ECO:0008006" key="4">
    <source>
        <dbReference type="Google" id="ProtNLM"/>
    </source>
</evidence>
<protein>
    <recommendedName>
        <fullName evidence="4">Integral membrane protein</fullName>
    </recommendedName>
</protein>
<organism evidence="2 3">
    <name type="scientific">Candidatus Falkowbacteria bacterium GW2011_GWA2_41_14</name>
    <dbReference type="NCBI Taxonomy" id="1618635"/>
    <lineage>
        <taxon>Bacteria</taxon>
        <taxon>Candidatus Falkowiibacteriota</taxon>
    </lineage>
</organism>
<keyword evidence="1" id="KW-1133">Transmembrane helix</keyword>